<dbReference type="GO" id="GO:0050832">
    <property type="term" value="P:defense response to fungus"/>
    <property type="evidence" value="ECO:0007669"/>
    <property type="project" value="UniProtKB-ARBA"/>
</dbReference>
<feature type="disulfide bond" evidence="4">
    <location>
        <begin position="112"/>
        <end position="119"/>
    </location>
</feature>
<dbReference type="Proteomes" id="UP000094960">
    <property type="component" value="Chromosome"/>
</dbReference>
<dbReference type="InterPro" id="IPR016283">
    <property type="entry name" value="Glyco_hydro_19"/>
</dbReference>
<sequence length="239" mass="26132">MRKLRAVYAVLTAVLIAVTAVDLTATTASAAEHRGGFVISKAQYNKMFPKHKKVYSYQGLVKAMKAFPAFAHTGDAKTRKREAAAFLANVSHETSGLIYINEQNKAAWPTYCADEPYGCPAGQSAYHGRGPLQISWNYNYKAAGDAFHVNLLHHPNLAAKNPTVTWELALWYWMTQAGPGTMSSHHAMVKSRGFGETIRSINGGVECNGGNPAEVHDRIAKYKKFTKMLHVSTGGNLSC</sequence>
<dbReference type="GO" id="GO:0006032">
    <property type="term" value="P:chitin catabolic process"/>
    <property type="evidence" value="ECO:0007669"/>
    <property type="project" value="InterPro"/>
</dbReference>
<evidence type="ECO:0000256" key="2">
    <source>
        <dbReference type="ARBA" id="ARBA00023157"/>
    </source>
</evidence>
<evidence type="ECO:0000256" key="3">
    <source>
        <dbReference type="PIRSR" id="PIRSR001060-1"/>
    </source>
</evidence>
<dbReference type="PANTHER" id="PTHR22595">
    <property type="entry name" value="CHITINASE-RELATED"/>
    <property type="match status" value="1"/>
</dbReference>
<protein>
    <submittedName>
        <fullName evidence="7">Chitinase</fullName>
    </submittedName>
</protein>
<dbReference type="EMBL" id="CP017248">
    <property type="protein sequence ID" value="AOR30379.1"/>
    <property type="molecule type" value="Genomic_DNA"/>
</dbReference>
<dbReference type="CDD" id="cd00325">
    <property type="entry name" value="chitinase_GH19"/>
    <property type="match status" value="1"/>
</dbReference>
<keyword evidence="2 4" id="KW-1015">Disulfide bond</keyword>
<feature type="chain" id="PRO_5009102570" evidence="5">
    <location>
        <begin position="31"/>
        <end position="239"/>
    </location>
</feature>
<dbReference type="RefSeq" id="WP_069777031.1">
    <property type="nucleotide sequence ID" value="NZ_CP017248.1"/>
</dbReference>
<dbReference type="PIRSF" id="PIRSF001060">
    <property type="entry name" value="Endochitinase"/>
    <property type="match status" value="1"/>
</dbReference>
<name>A0A1D7Y4U3_9ACTN</name>
<dbReference type="AlphaFoldDB" id="A0A1D7Y4U3"/>
<proteinExistence type="predicted"/>
<evidence type="ECO:0000313" key="8">
    <source>
        <dbReference type="Proteomes" id="UP000094960"/>
    </source>
</evidence>
<feature type="active site" description="Proton donor" evidence="3">
    <location>
        <position position="93"/>
    </location>
</feature>
<dbReference type="SUPFAM" id="SSF53955">
    <property type="entry name" value="Lysozyme-like"/>
    <property type="match status" value="1"/>
</dbReference>
<feature type="signal peptide" evidence="5">
    <location>
        <begin position="1"/>
        <end position="30"/>
    </location>
</feature>
<evidence type="ECO:0000256" key="4">
    <source>
        <dbReference type="PIRSR" id="PIRSR001060-2"/>
    </source>
</evidence>
<dbReference type="GO" id="GO:0004568">
    <property type="term" value="F:chitinase activity"/>
    <property type="evidence" value="ECO:0007669"/>
    <property type="project" value="InterPro"/>
</dbReference>
<dbReference type="PANTHER" id="PTHR22595:SF79">
    <property type="entry name" value="CHITINASE 12"/>
    <property type="match status" value="1"/>
</dbReference>
<evidence type="ECO:0000256" key="5">
    <source>
        <dbReference type="SAM" id="SignalP"/>
    </source>
</evidence>
<evidence type="ECO:0000259" key="6">
    <source>
        <dbReference type="Pfam" id="PF00182"/>
    </source>
</evidence>
<keyword evidence="1" id="KW-0611">Plant defense</keyword>
<dbReference type="GO" id="GO:0016998">
    <property type="term" value="P:cell wall macromolecule catabolic process"/>
    <property type="evidence" value="ECO:0007669"/>
    <property type="project" value="InterPro"/>
</dbReference>
<feature type="disulfide bond" evidence="4">
    <location>
        <begin position="207"/>
        <end position="239"/>
    </location>
</feature>
<dbReference type="InterPro" id="IPR000726">
    <property type="entry name" value="Glyco_hydro_19_cat"/>
</dbReference>
<dbReference type="Gene3D" id="3.30.20.10">
    <property type="entry name" value="Endochitinase, domain 2"/>
    <property type="match status" value="1"/>
</dbReference>
<feature type="domain" description="Glycoside hydrolase family 19 catalytic" evidence="6">
    <location>
        <begin position="49"/>
        <end position="239"/>
    </location>
</feature>
<evidence type="ECO:0000313" key="7">
    <source>
        <dbReference type="EMBL" id="AOR30379.1"/>
    </source>
</evidence>
<keyword evidence="5" id="KW-0732">Signal</keyword>
<gene>
    <name evidence="7" type="ORF">BFF78_04305</name>
</gene>
<organism evidence="7 8">
    <name type="scientific">Streptomyces fodineus</name>
    <dbReference type="NCBI Taxonomy" id="1904616"/>
    <lineage>
        <taxon>Bacteria</taxon>
        <taxon>Bacillati</taxon>
        <taxon>Actinomycetota</taxon>
        <taxon>Actinomycetes</taxon>
        <taxon>Kitasatosporales</taxon>
        <taxon>Streptomycetaceae</taxon>
        <taxon>Streptomyces</taxon>
    </lineage>
</organism>
<dbReference type="KEGG" id="spun:BFF78_04305"/>
<evidence type="ECO:0000256" key="1">
    <source>
        <dbReference type="ARBA" id="ARBA00022821"/>
    </source>
</evidence>
<reference evidence="8" key="1">
    <citation type="submission" date="2016-09" db="EMBL/GenBank/DDBJ databases">
        <title>Streptomyces puniciscabiei strain:TW1S1 Genome sequencing and assembly.</title>
        <authorList>
            <person name="Kim M.-K."/>
            <person name="Kim S.B."/>
        </authorList>
    </citation>
    <scope>NUCLEOTIDE SEQUENCE [LARGE SCALE GENOMIC DNA]</scope>
    <source>
        <strain evidence="8">TW1S1</strain>
    </source>
</reference>
<accession>A0A1D7Y4U3</accession>
<dbReference type="Gene3D" id="1.10.530.10">
    <property type="match status" value="1"/>
</dbReference>
<dbReference type="GO" id="GO:0005975">
    <property type="term" value="P:carbohydrate metabolic process"/>
    <property type="evidence" value="ECO:0007669"/>
    <property type="project" value="InterPro"/>
</dbReference>
<dbReference type="Pfam" id="PF00182">
    <property type="entry name" value="Glyco_hydro_19"/>
    <property type="match status" value="1"/>
</dbReference>
<dbReference type="InterPro" id="IPR023346">
    <property type="entry name" value="Lysozyme-like_dom_sf"/>
</dbReference>
<keyword evidence="8" id="KW-1185">Reference proteome</keyword>